<sequence length="243" mass="27564">MSVAGTNVRARRPPSIWRAVSTHMQWSGVRERVIAVEEAERRARGRAPYGYPTFEPVLTPAELVEVEAQLGVSLPDEYRTFLAEVGAGGPGPALNLTSLHRVDGKWGWIWESEDQPWLLDPSGPFVETEDWADQQTATLRAAGYEPTTRDVDDDYLDDYRKVFGDAGEEVWVLERGRGAIHISDNGCGMTGWLIVVGPHRGELRDRDCAVNPPFEPYVDANGNRHTFRSWYLEWLEQREREVR</sequence>
<gene>
    <name evidence="2" type="ORF">EOT10_17965</name>
</gene>
<dbReference type="Proteomes" id="UP000283128">
    <property type="component" value="Unassembled WGS sequence"/>
</dbReference>
<dbReference type="SMART" id="SM00860">
    <property type="entry name" value="SMI1_KNR4"/>
    <property type="match status" value="1"/>
</dbReference>
<accession>A0A3S2XUV7</accession>
<dbReference type="SUPFAM" id="SSF160631">
    <property type="entry name" value="SMI1/KNR4-like"/>
    <property type="match status" value="1"/>
</dbReference>
<dbReference type="AlphaFoldDB" id="A0A3S2XUV7"/>
<reference evidence="2 3" key="1">
    <citation type="submission" date="2019-01" db="EMBL/GenBank/DDBJ databases">
        <title>Genome sequences of Streptomyces and Rhizobium isolates collected from root and soil.</title>
        <authorList>
            <person name="Chhettri S."/>
            <person name="Sevigny J.L."/>
            <person name="Sen A."/>
            <person name="Ennis N."/>
            <person name="Tisa L."/>
        </authorList>
    </citation>
    <scope>NUCLEOTIDE SEQUENCE [LARGE SCALE GENOMIC DNA]</scope>
    <source>
        <strain evidence="2 3">San01</strain>
    </source>
</reference>
<dbReference type="Pfam" id="PF09346">
    <property type="entry name" value="SMI1_KNR4"/>
    <property type="match status" value="1"/>
</dbReference>
<proteinExistence type="predicted"/>
<evidence type="ECO:0000313" key="2">
    <source>
        <dbReference type="EMBL" id="RVU23932.1"/>
    </source>
</evidence>
<comment type="caution">
    <text evidence="2">The sequence shown here is derived from an EMBL/GenBank/DDBJ whole genome shotgun (WGS) entry which is preliminary data.</text>
</comment>
<protein>
    <submittedName>
        <fullName evidence="2">SMI1/KNR4 family protein</fullName>
    </submittedName>
</protein>
<evidence type="ECO:0000259" key="1">
    <source>
        <dbReference type="SMART" id="SM00860"/>
    </source>
</evidence>
<keyword evidence="3" id="KW-1185">Reference proteome</keyword>
<organism evidence="2 3">
    <name type="scientific">Streptomyces antnestii</name>
    <dbReference type="NCBI Taxonomy" id="2494256"/>
    <lineage>
        <taxon>Bacteria</taxon>
        <taxon>Bacillati</taxon>
        <taxon>Actinomycetota</taxon>
        <taxon>Actinomycetes</taxon>
        <taxon>Kitasatosporales</taxon>
        <taxon>Streptomycetaceae</taxon>
        <taxon>Streptomyces</taxon>
    </lineage>
</organism>
<dbReference type="Gene3D" id="3.40.1580.10">
    <property type="entry name" value="SMI1/KNR4-like"/>
    <property type="match status" value="1"/>
</dbReference>
<dbReference type="InterPro" id="IPR018958">
    <property type="entry name" value="Knr4/Smi1-like_dom"/>
</dbReference>
<evidence type="ECO:0000313" key="3">
    <source>
        <dbReference type="Proteomes" id="UP000283128"/>
    </source>
</evidence>
<name>A0A3S2XUV7_9ACTN</name>
<dbReference type="EMBL" id="RZYA01000007">
    <property type="protein sequence ID" value="RVU23932.1"/>
    <property type="molecule type" value="Genomic_DNA"/>
</dbReference>
<feature type="domain" description="Knr4/Smi1-like" evidence="1">
    <location>
        <begin position="57"/>
        <end position="237"/>
    </location>
</feature>
<dbReference type="InterPro" id="IPR037883">
    <property type="entry name" value="Knr4/Smi1-like_sf"/>
</dbReference>
<dbReference type="OrthoDB" id="1190024at2"/>